<evidence type="ECO:0000313" key="2">
    <source>
        <dbReference type="Proteomes" id="UP001302602"/>
    </source>
</evidence>
<dbReference type="RefSeq" id="XP_062648908.1">
    <property type="nucleotide sequence ID" value="XM_062786948.1"/>
</dbReference>
<dbReference type="GeneID" id="87823718"/>
<gene>
    <name evidence="1" type="ORF">N657DRAFT_356056</name>
</gene>
<reference evidence="1" key="1">
    <citation type="journal article" date="2023" name="Mol. Phylogenet. Evol.">
        <title>Genome-scale phylogeny and comparative genomics of the fungal order Sordariales.</title>
        <authorList>
            <person name="Hensen N."/>
            <person name="Bonometti L."/>
            <person name="Westerberg I."/>
            <person name="Brannstrom I.O."/>
            <person name="Guillou S."/>
            <person name="Cros-Aarteil S."/>
            <person name="Calhoun S."/>
            <person name="Haridas S."/>
            <person name="Kuo A."/>
            <person name="Mondo S."/>
            <person name="Pangilinan J."/>
            <person name="Riley R."/>
            <person name="LaButti K."/>
            <person name="Andreopoulos B."/>
            <person name="Lipzen A."/>
            <person name="Chen C."/>
            <person name="Yan M."/>
            <person name="Daum C."/>
            <person name="Ng V."/>
            <person name="Clum A."/>
            <person name="Steindorff A."/>
            <person name="Ohm R.A."/>
            <person name="Martin F."/>
            <person name="Silar P."/>
            <person name="Natvig D.O."/>
            <person name="Lalanne C."/>
            <person name="Gautier V."/>
            <person name="Ament-Velasquez S.L."/>
            <person name="Kruys A."/>
            <person name="Hutchinson M.I."/>
            <person name="Powell A.J."/>
            <person name="Barry K."/>
            <person name="Miller A.N."/>
            <person name="Grigoriev I.V."/>
            <person name="Debuchy R."/>
            <person name="Gladieux P."/>
            <person name="Hiltunen Thoren M."/>
            <person name="Johannesson H."/>
        </authorList>
    </citation>
    <scope>NUCLEOTIDE SEQUENCE</scope>
    <source>
        <strain evidence="1">CBS 731.68</strain>
    </source>
</reference>
<accession>A0AAN6Z4V8</accession>
<organism evidence="1 2">
    <name type="scientific">Parathielavia appendiculata</name>
    <dbReference type="NCBI Taxonomy" id="2587402"/>
    <lineage>
        <taxon>Eukaryota</taxon>
        <taxon>Fungi</taxon>
        <taxon>Dikarya</taxon>
        <taxon>Ascomycota</taxon>
        <taxon>Pezizomycotina</taxon>
        <taxon>Sordariomycetes</taxon>
        <taxon>Sordariomycetidae</taxon>
        <taxon>Sordariales</taxon>
        <taxon>Chaetomiaceae</taxon>
        <taxon>Parathielavia</taxon>
    </lineage>
</organism>
<dbReference type="Proteomes" id="UP001302602">
    <property type="component" value="Unassembled WGS sequence"/>
</dbReference>
<name>A0AAN6Z4V8_9PEZI</name>
<protein>
    <submittedName>
        <fullName evidence="1">Uncharacterized protein</fullName>
    </submittedName>
</protein>
<dbReference type="EMBL" id="MU853226">
    <property type="protein sequence ID" value="KAK4125137.1"/>
    <property type="molecule type" value="Genomic_DNA"/>
</dbReference>
<sequence length="207" mass="22750">MKPSRVEFLIKPKFIASWFPRGQEVLIQAATCPLQPRQRKELAAGAAPWPDQSPSGTPSCSIWARGPWCLPASRGSEFRRSHLACQATPILMRLGAVPKPRPRVFFISSREIWAVTSIHLPLASTHCPNPPPSDRERSQDTAPLRNCFAVELRALTAAVELSAALLLIAASHREALAPPAHARPKWTEPVLVCHLGGHVELHKRPTA</sequence>
<evidence type="ECO:0000313" key="1">
    <source>
        <dbReference type="EMBL" id="KAK4125137.1"/>
    </source>
</evidence>
<dbReference type="AlphaFoldDB" id="A0AAN6Z4V8"/>
<proteinExistence type="predicted"/>
<reference evidence="1" key="2">
    <citation type="submission" date="2023-05" db="EMBL/GenBank/DDBJ databases">
        <authorList>
            <consortium name="Lawrence Berkeley National Laboratory"/>
            <person name="Steindorff A."/>
            <person name="Hensen N."/>
            <person name="Bonometti L."/>
            <person name="Westerberg I."/>
            <person name="Brannstrom I.O."/>
            <person name="Guillou S."/>
            <person name="Cros-Aarteil S."/>
            <person name="Calhoun S."/>
            <person name="Haridas S."/>
            <person name="Kuo A."/>
            <person name="Mondo S."/>
            <person name="Pangilinan J."/>
            <person name="Riley R."/>
            <person name="Labutti K."/>
            <person name="Andreopoulos B."/>
            <person name="Lipzen A."/>
            <person name="Chen C."/>
            <person name="Yanf M."/>
            <person name="Daum C."/>
            <person name="Ng V."/>
            <person name="Clum A."/>
            <person name="Ohm R."/>
            <person name="Martin F."/>
            <person name="Silar P."/>
            <person name="Natvig D."/>
            <person name="Lalanne C."/>
            <person name="Gautier V."/>
            <person name="Ament-Velasquez S.L."/>
            <person name="Kruys A."/>
            <person name="Hutchinson M.I."/>
            <person name="Powell A.J."/>
            <person name="Barry K."/>
            <person name="Miller A.N."/>
            <person name="Grigoriev I.V."/>
            <person name="Debuchy R."/>
            <person name="Gladieux P."/>
            <person name="Thoren M.H."/>
            <person name="Johannesson H."/>
        </authorList>
    </citation>
    <scope>NUCLEOTIDE SEQUENCE</scope>
    <source>
        <strain evidence="1">CBS 731.68</strain>
    </source>
</reference>
<comment type="caution">
    <text evidence="1">The sequence shown here is derived from an EMBL/GenBank/DDBJ whole genome shotgun (WGS) entry which is preliminary data.</text>
</comment>
<keyword evidence="2" id="KW-1185">Reference proteome</keyword>